<sequence>MTNPFTYGGVVGNGEFCNRTQELADLSQTMRSCGRCFVYAERRMGKTSLVMRALDKLPKKSFVPVYVDLWPTDGSASFATTTARAITSAAETKTTKLLEFGKAMFGRLRPSVSLDDSGQPKVEFGIDGRSVSKTDLTEVLAAPQSLAVRSGKTVVVVFDEFQQIADYEDDLAERQIRSSIQHHKNVAYLFLGSRKHLLQSMFLDQSRPLYRSAMHYPVGPIATKHWQPFIAKRFADANKTFSNPLISELCEATQGHPFYTQHLCHVLWSLIEPGSEVSAAQIDQAVAELLRRESHAYVILWESLTKNEQRFLRGLADRETPPQPFSSDFTRQYGLRSASNAQRAAGSLVAKDLIEREAASYVINDRFLRLWISQLQS</sequence>
<dbReference type="SUPFAM" id="SSF52540">
    <property type="entry name" value="P-loop containing nucleoside triphosphate hydrolases"/>
    <property type="match status" value="1"/>
</dbReference>
<dbReference type="AlphaFoldDB" id="A0A518G7U7"/>
<keyword evidence="3" id="KW-1185">Reference proteome</keyword>
<proteinExistence type="predicted"/>
<dbReference type="EMBL" id="CP036298">
    <property type="protein sequence ID" value="QDV24661.1"/>
    <property type="molecule type" value="Genomic_DNA"/>
</dbReference>
<dbReference type="GO" id="GO:0005524">
    <property type="term" value="F:ATP binding"/>
    <property type="evidence" value="ECO:0007669"/>
    <property type="project" value="InterPro"/>
</dbReference>
<dbReference type="PANTHER" id="PTHR34301:SF8">
    <property type="entry name" value="ATPASE DOMAIN-CONTAINING PROTEIN"/>
    <property type="match status" value="1"/>
</dbReference>
<gene>
    <name evidence="2" type="ORF">Q31a_29810</name>
</gene>
<evidence type="ECO:0000313" key="3">
    <source>
        <dbReference type="Proteomes" id="UP000318017"/>
    </source>
</evidence>
<reference evidence="2 3" key="1">
    <citation type="submission" date="2019-02" db="EMBL/GenBank/DDBJ databases">
        <title>Deep-cultivation of Planctomycetes and their phenomic and genomic characterization uncovers novel biology.</title>
        <authorList>
            <person name="Wiegand S."/>
            <person name="Jogler M."/>
            <person name="Boedeker C."/>
            <person name="Pinto D."/>
            <person name="Vollmers J."/>
            <person name="Rivas-Marin E."/>
            <person name="Kohn T."/>
            <person name="Peeters S.H."/>
            <person name="Heuer A."/>
            <person name="Rast P."/>
            <person name="Oberbeckmann S."/>
            <person name="Bunk B."/>
            <person name="Jeske O."/>
            <person name="Meyerdierks A."/>
            <person name="Storesund J.E."/>
            <person name="Kallscheuer N."/>
            <person name="Luecker S."/>
            <person name="Lage O.M."/>
            <person name="Pohl T."/>
            <person name="Merkel B.J."/>
            <person name="Hornburger P."/>
            <person name="Mueller R.-W."/>
            <person name="Bruemmer F."/>
            <person name="Labrenz M."/>
            <person name="Spormann A.M."/>
            <person name="Op den Camp H."/>
            <person name="Overmann J."/>
            <person name="Amann R."/>
            <person name="Jetten M.S.M."/>
            <person name="Mascher T."/>
            <person name="Medema M.H."/>
            <person name="Devos D.P."/>
            <person name="Kaster A.-K."/>
            <person name="Ovreas L."/>
            <person name="Rohde M."/>
            <person name="Galperin M.Y."/>
            <person name="Jogler C."/>
        </authorList>
    </citation>
    <scope>NUCLEOTIDE SEQUENCE [LARGE SCALE GENOMIC DNA]</scope>
    <source>
        <strain evidence="2 3">Q31a</strain>
    </source>
</reference>
<dbReference type="KEGG" id="ahel:Q31a_29810"/>
<evidence type="ECO:0000259" key="1">
    <source>
        <dbReference type="Pfam" id="PF01637"/>
    </source>
</evidence>
<organism evidence="2 3">
    <name type="scientific">Aureliella helgolandensis</name>
    <dbReference type="NCBI Taxonomy" id="2527968"/>
    <lineage>
        <taxon>Bacteria</taxon>
        <taxon>Pseudomonadati</taxon>
        <taxon>Planctomycetota</taxon>
        <taxon>Planctomycetia</taxon>
        <taxon>Pirellulales</taxon>
        <taxon>Pirellulaceae</taxon>
        <taxon>Aureliella</taxon>
    </lineage>
</organism>
<dbReference type="Proteomes" id="UP000318017">
    <property type="component" value="Chromosome"/>
</dbReference>
<dbReference type="OrthoDB" id="9805535at2"/>
<dbReference type="Pfam" id="PF01637">
    <property type="entry name" value="ATPase_2"/>
    <property type="match status" value="1"/>
</dbReference>
<name>A0A518G7U7_9BACT</name>
<dbReference type="PANTHER" id="PTHR34301">
    <property type="entry name" value="DNA-BINDING PROTEIN-RELATED"/>
    <property type="match status" value="1"/>
</dbReference>
<feature type="domain" description="ATPase" evidence="1">
    <location>
        <begin position="16"/>
        <end position="258"/>
    </location>
</feature>
<accession>A0A518G7U7</accession>
<dbReference type="InterPro" id="IPR027417">
    <property type="entry name" value="P-loop_NTPase"/>
</dbReference>
<protein>
    <submittedName>
        <fullName evidence="2">Archaeal ATPase</fullName>
    </submittedName>
</protein>
<dbReference type="RefSeq" id="WP_145078592.1">
    <property type="nucleotide sequence ID" value="NZ_CP036298.1"/>
</dbReference>
<dbReference type="InterPro" id="IPR011579">
    <property type="entry name" value="ATPase_dom"/>
</dbReference>
<evidence type="ECO:0000313" key="2">
    <source>
        <dbReference type="EMBL" id="QDV24661.1"/>
    </source>
</evidence>
<dbReference type="Gene3D" id="3.40.50.300">
    <property type="entry name" value="P-loop containing nucleotide triphosphate hydrolases"/>
    <property type="match status" value="1"/>
</dbReference>